<proteinExistence type="predicted"/>
<evidence type="ECO:0000313" key="1">
    <source>
        <dbReference type="EMBL" id="CAH6719433.1"/>
    </source>
</evidence>
<organism evidence="1 2">
    <name type="scientific">[Candida] jaroonii</name>
    <dbReference type="NCBI Taxonomy" id="467808"/>
    <lineage>
        <taxon>Eukaryota</taxon>
        <taxon>Fungi</taxon>
        <taxon>Dikarya</taxon>
        <taxon>Ascomycota</taxon>
        <taxon>Saccharomycotina</taxon>
        <taxon>Pichiomycetes</taxon>
        <taxon>Debaryomycetaceae</taxon>
        <taxon>Yamadazyma</taxon>
    </lineage>
</organism>
<dbReference type="Proteomes" id="UP001152531">
    <property type="component" value="Unassembled WGS sequence"/>
</dbReference>
<gene>
    <name evidence="1" type="ORF">CLIB1444_02S08460</name>
</gene>
<name>A0ACA9Y3B2_9ASCO</name>
<accession>A0ACA9Y3B2</accession>
<evidence type="ECO:0000313" key="2">
    <source>
        <dbReference type="Proteomes" id="UP001152531"/>
    </source>
</evidence>
<reference evidence="1" key="1">
    <citation type="submission" date="2022-06" db="EMBL/GenBank/DDBJ databases">
        <authorList>
            <person name="Legras J.-L."/>
            <person name="Devillers H."/>
            <person name="Grondin C."/>
        </authorList>
    </citation>
    <scope>NUCLEOTIDE SEQUENCE</scope>
    <source>
        <strain evidence="1">CLIB 1444</strain>
    </source>
</reference>
<comment type="caution">
    <text evidence="1">The sequence shown here is derived from an EMBL/GenBank/DDBJ whole genome shotgun (WGS) entry which is preliminary data.</text>
</comment>
<sequence length="350" mass="41734">MIKICHHRRIFPTKRWLSNTLAVRKSNGKIKNIIDREKEVEKPLDINHYTHRLFDELYDEAVKVSRDRIPILESKLYDTKVPTKSILDELQINDWRQKPAKDAINDTGNDIQTNVLSFNCPNSLLIESDFMNAYPQRIHRRYNHSIDKLMVIKKRNPMNLMFENTYYLIFPSYLDASVYYMETKNKDLNGFPMKLKFQTLSPILPHLTSPFFHVLNDKVDKKNPFKLVPELQQSLQMLKDSDTNDNYKQLSRFASYQTRKSYVLVKNLPFGLSKFTLQRLLWDYEFPPSLKQHQCFRTVIRDQVKQVNMMLITFKNVDSAKRFIRTFHGQRLITKGSKRFYEPLYCEIVY</sequence>
<protein>
    <submittedName>
        <fullName evidence="1">Uncharacterized protein</fullName>
    </submittedName>
</protein>
<keyword evidence="2" id="KW-1185">Reference proteome</keyword>
<dbReference type="EMBL" id="CALSDN010000002">
    <property type="protein sequence ID" value="CAH6719433.1"/>
    <property type="molecule type" value="Genomic_DNA"/>
</dbReference>